<feature type="transmembrane region" description="Helical" evidence="5">
    <location>
        <begin position="315"/>
        <end position="341"/>
    </location>
</feature>
<dbReference type="InterPro" id="IPR020846">
    <property type="entry name" value="MFS_dom"/>
</dbReference>
<name>A0ABY4N1A5_9MICO</name>
<feature type="domain" description="Major facilitator superfamily (MFS) profile" evidence="6">
    <location>
        <begin position="15"/>
        <end position="409"/>
    </location>
</feature>
<evidence type="ECO:0000256" key="3">
    <source>
        <dbReference type="ARBA" id="ARBA00022989"/>
    </source>
</evidence>
<keyword evidence="3 5" id="KW-1133">Transmembrane helix</keyword>
<dbReference type="PANTHER" id="PTHR23527">
    <property type="entry name" value="BLL3282 PROTEIN"/>
    <property type="match status" value="1"/>
</dbReference>
<evidence type="ECO:0000313" key="7">
    <source>
        <dbReference type="EMBL" id="UQN15232.1"/>
    </source>
</evidence>
<feature type="transmembrane region" description="Helical" evidence="5">
    <location>
        <begin position="52"/>
        <end position="73"/>
    </location>
</feature>
<feature type="transmembrane region" description="Helical" evidence="5">
    <location>
        <begin position="12"/>
        <end position="32"/>
    </location>
</feature>
<evidence type="ECO:0000256" key="1">
    <source>
        <dbReference type="ARBA" id="ARBA00004651"/>
    </source>
</evidence>
<evidence type="ECO:0000259" key="6">
    <source>
        <dbReference type="PROSITE" id="PS50850"/>
    </source>
</evidence>
<evidence type="ECO:0000256" key="5">
    <source>
        <dbReference type="SAM" id="Phobius"/>
    </source>
</evidence>
<feature type="transmembrane region" description="Helical" evidence="5">
    <location>
        <begin position="288"/>
        <end position="309"/>
    </location>
</feature>
<dbReference type="Gene3D" id="1.20.1250.20">
    <property type="entry name" value="MFS general substrate transporter like domains"/>
    <property type="match status" value="2"/>
</dbReference>
<feature type="transmembrane region" description="Helical" evidence="5">
    <location>
        <begin position="257"/>
        <end position="276"/>
    </location>
</feature>
<keyword evidence="4 5" id="KW-0472">Membrane</keyword>
<dbReference type="InterPro" id="IPR011701">
    <property type="entry name" value="MFS"/>
</dbReference>
<feature type="transmembrane region" description="Helical" evidence="5">
    <location>
        <begin position="353"/>
        <end position="373"/>
    </location>
</feature>
<feature type="transmembrane region" description="Helical" evidence="5">
    <location>
        <begin position="171"/>
        <end position="190"/>
    </location>
</feature>
<dbReference type="InterPro" id="IPR052952">
    <property type="entry name" value="MFS-Transporter"/>
</dbReference>
<sequence length="409" mass="42139">MVESREGGAQRAPGILLFVLIAAMAVGIVFNFGVTSLSAPLIETFGITDGQFGIILSTIFLSAGLTSTLLGVLADRLRTIVQFAIIMIGTLLAFVVTIVWHSFAGFIVAALLVGPAQAMSNPVTNRLVATRVPAAQRSIWMGWKQSGVQMGMLVAGLSFPLIAAVGDWAAAALFGAAISAACFAISWVVLNRLRRPANGAPTPSTGTIVTNPGEATKLPPAVWVFAAISFLNAVGTQGVNTYVSLFSIREFGFPVELGGLLLGVIGVIGILSRVGWGRVNGSWGRPVPLISIMNLGGIAGLGALCLASITGQAWLVWVGIAMHAALPLAANVVINSGIIAAAPRARIGIASGLVSAGMYLGFASGPAIIGWLVDHTGGFLASWGAVACTYALCFGLALVLAYLQRGDRT</sequence>
<feature type="transmembrane region" description="Helical" evidence="5">
    <location>
        <begin position="379"/>
        <end position="403"/>
    </location>
</feature>
<evidence type="ECO:0000256" key="2">
    <source>
        <dbReference type="ARBA" id="ARBA00022692"/>
    </source>
</evidence>
<dbReference type="Pfam" id="PF07690">
    <property type="entry name" value="MFS_1"/>
    <property type="match status" value="1"/>
</dbReference>
<gene>
    <name evidence="7" type="ORF">M3M28_01805</name>
</gene>
<dbReference type="InterPro" id="IPR036259">
    <property type="entry name" value="MFS_trans_sf"/>
</dbReference>
<dbReference type="SUPFAM" id="SSF103473">
    <property type="entry name" value="MFS general substrate transporter"/>
    <property type="match status" value="1"/>
</dbReference>
<comment type="subcellular location">
    <subcellularLocation>
        <location evidence="1">Cell membrane</location>
        <topology evidence="1">Multi-pass membrane protein</topology>
    </subcellularLocation>
</comment>
<protein>
    <submittedName>
        <fullName evidence="7">MFS transporter</fullName>
    </submittedName>
</protein>
<feature type="transmembrane region" description="Helical" evidence="5">
    <location>
        <begin position="80"/>
        <end position="100"/>
    </location>
</feature>
<evidence type="ECO:0000256" key="4">
    <source>
        <dbReference type="ARBA" id="ARBA00023136"/>
    </source>
</evidence>
<organism evidence="7">
    <name type="scientific">Gulosibacter sediminis</name>
    <dbReference type="NCBI Taxonomy" id="1729695"/>
    <lineage>
        <taxon>Bacteria</taxon>
        <taxon>Bacillati</taxon>
        <taxon>Actinomycetota</taxon>
        <taxon>Actinomycetes</taxon>
        <taxon>Micrococcales</taxon>
        <taxon>Microbacteriaceae</taxon>
        <taxon>Gulosibacter</taxon>
    </lineage>
</organism>
<proteinExistence type="predicted"/>
<dbReference type="EMBL" id="CP097160">
    <property type="protein sequence ID" value="UQN15232.1"/>
    <property type="molecule type" value="Genomic_DNA"/>
</dbReference>
<reference evidence="7" key="1">
    <citation type="submission" date="2022-05" db="EMBL/GenBank/DDBJ databases">
        <title>Complete genome sequence of toluene-degrading Gulosibacter sediminis strain ACHW.36C.</title>
        <authorList>
            <person name="Wai A.C."/>
            <person name="Lai G.K."/>
            <person name="Griffin S.D."/>
            <person name="Leung F.C."/>
        </authorList>
    </citation>
    <scope>NUCLEOTIDE SEQUENCE [LARGE SCALE GENOMIC DNA]</scope>
    <source>
        <strain evidence="7">ACHW.36C</strain>
    </source>
</reference>
<dbReference type="PROSITE" id="PS50850">
    <property type="entry name" value="MFS"/>
    <property type="match status" value="1"/>
</dbReference>
<dbReference type="PANTHER" id="PTHR23527:SF1">
    <property type="entry name" value="BLL3282 PROTEIN"/>
    <property type="match status" value="1"/>
</dbReference>
<keyword evidence="2 5" id="KW-0812">Transmembrane</keyword>
<accession>A0ABY4N1A5</accession>
<feature type="transmembrane region" description="Helical" evidence="5">
    <location>
        <begin position="221"/>
        <end position="245"/>
    </location>
</feature>